<dbReference type="RefSeq" id="WP_265376210.1">
    <property type="nucleotide sequence ID" value="NZ_JAMQPV010000002.1"/>
</dbReference>
<reference evidence="2 3" key="1">
    <citation type="submission" date="2022-06" db="EMBL/GenBank/DDBJ databases">
        <title>Leptospira isolates from biofilms formed at urban environments.</title>
        <authorList>
            <person name="Ribeiro P.S."/>
            <person name="Sousa T."/>
            <person name="Carvalho N."/>
            <person name="Aburjaile F."/>
            <person name="Neves F."/>
            <person name="Oliveira D."/>
            <person name="Blanco L."/>
            <person name="Lima J."/>
            <person name="Costa F."/>
            <person name="Brenig B."/>
            <person name="Soares S."/>
            <person name="Ramos R."/>
            <person name="Goes-Neto A."/>
            <person name="Matiuzzi M."/>
            <person name="Azevedo V."/>
            <person name="Ristow P."/>
        </authorList>
    </citation>
    <scope>NUCLEOTIDE SEQUENCE [LARGE SCALE GENOMIC DNA]</scope>
    <source>
        <strain evidence="2 3">VSF25</strain>
    </source>
</reference>
<proteinExistence type="predicted"/>
<keyword evidence="1" id="KW-0812">Transmembrane</keyword>
<name>A0ABT3M0D2_9LEPT</name>
<organism evidence="2 3">
    <name type="scientific">Leptospira limi</name>
    <dbReference type="NCBI Taxonomy" id="2950023"/>
    <lineage>
        <taxon>Bacteria</taxon>
        <taxon>Pseudomonadati</taxon>
        <taxon>Spirochaetota</taxon>
        <taxon>Spirochaetia</taxon>
        <taxon>Leptospirales</taxon>
        <taxon>Leptospiraceae</taxon>
        <taxon>Leptospira</taxon>
    </lineage>
</organism>
<feature type="transmembrane region" description="Helical" evidence="1">
    <location>
        <begin position="114"/>
        <end position="138"/>
    </location>
</feature>
<keyword evidence="3" id="KW-1185">Reference proteome</keyword>
<keyword evidence="1" id="KW-0472">Membrane</keyword>
<sequence length="146" mass="16172">MRKTFWEKFPVTILRIHGICLILLALVNASVSYRSTITENLGPFHFLYTNPTSEIGLWQAYLLMSLIGIVLIVGANGQSIWPSDLLGIAAHLVPLSTLALFKPLVVNAMGIETFHLSLCIHLLFITLEIFALVSGLLVTRTEGIKR</sequence>
<dbReference type="Proteomes" id="UP001209737">
    <property type="component" value="Unassembled WGS sequence"/>
</dbReference>
<dbReference type="EMBL" id="JAMQPV010000002">
    <property type="protein sequence ID" value="MCW7463429.1"/>
    <property type="molecule type" value="Genomic_DNA"/>
</dbReference>
<evidence type="ECO:0000313" key="2">
    <source>
        <dbReference type="EMBL" id="MCW7463429.1"/>
    </source>
</evidence>
<feature type="transmembrane region" description="Helical" evidence="1">
    <location>
        <begin position="85"/>
        <end position="102"/>
    </location>
</feature>
<feature type="transmembrane region" description="Helical" evidence="1">
    <location>
        <begin position="55"/>
        <end position="73"/>
    </location>
</feature>
<comment type="caution">
    <text evidence="2">The sequence shown here is derived from an EMBL/GenBank/DDBJ whole genome shotgun (WGS) entry which is preliminary data.</text>
</comment>
<evidence type="ECO:0000256" key="1">
    <source>
        <dbReference type="SAM" id="Phobius"/>
    </source>
</evidence>
<evidence type="ECO:0000313" key="3">
    <source>
        <dbReference type="Proteomes" id="UP001209737"/>
    </source>
</evidence>
<accession>A0ABT3M0D2</accession>
<gene>
    <name evidence="2" type="ORF">ND812_15125</name>
</gene>
<feature type="transmembrane region" description="Helical" evidence="1">
    <location>
        <begin position="12"/>
        <end position="35"/>
    </location>
</feature>
<keyword evidence="1" id="KW-1133">Transmembrane helix</keyword>
<protein>
    <submittedName>
        <fullName evidence="2">Uncharacterized protein</fullName>
    </submittedName>
</protein>